<dbReference type="Gene3D" id="3.40.50.300">
    <property type="entry name" value="P-loop containing nucleotide triphosphate hydrolases"/>
    <property type="match status" value="1"/>
</dbReference>
<dbReference type="AlphaFoldDB" id="A0A429G511"/>
<reference evidence="8 9" key="1">
    <citation type="submission" date="2018-10" db="EMBL/GenBank/DDBJ databases">
        <title>Co-occurring genomic capacity for anaerobic methane metabolism and dissimilatory sulfite reduction discovered in the Korarchaeota.</title>
        <authorList>
            <person name="Mckay L.J."/>
            <person name="Dlakic M."/>
            <person name="Fields M.W."/>
            <person name="Delmont T.O."/>
            <person name="Eren A.M."/>
            <person name="Jay Z.J."/>
            <person name="Klingelsmith K.B."/>
            <person name="Rusch D.B."/>
            <person name="Inskeep W.P."/>
        </authorList>
    </citation>
    <scope>NUCLEOTIDE SEQUENCE [LARGE SCALE GENOMIC DNA]</scope>
    <source>
        <strain evidence="8 9">WS</strain>
    </source>
</reference>
<dbReference type="HAMAP" id="MF_00235">
    <property type="entry name" value="Adenylate_kinase_Adk"/>
    <property type="match status" value="1"/>
</dbReference>
<feature type="binding site" evidence="4">
    <location>
        <position position="89"/>
    </location>
    <ligand>
        <name>AMP</name>
        <dbReference type="ChEBI" id="CHEBI:456215"/>
    </ligand>
</feature>
<dbReference type="InterPro" id="IPR027417">
    <property type="entry name" value="P-loop_NTPase"/>
</dbReference>
<feature type="binding site" evidence="4">
    <location>
        <begin position="10"/>
        <end position="15"/>
    </location>
    <ligand>
        <name>ATP</name>
        <dbReference type="ChEBI" id="CHEBI:30616"/>
    </ligand>
</feature>
<dbReference type="GO" id="GO:0008270">
    <property type="term" value="F:zinc ion binding"/>
    <property type="evidence" value="ECO:0007669"/>
    <property type="project" value="UniProtKB-UniRule"/>
</dbReference>
<feature type="binding site" evidence="4">
    <location>
        <begin position="82"/>
        <end position="85"/>
    </location>
    <ligand>
        <name>AMP</name>
        <dbReference type="ChEBI" id="CHEBI:456215"/>
    </ligand>
</feature>
<evidence type="ECO:0000256" key="3">
    <source>
        <dbReference type="ARBA" id="ARBA00022777"/>
    </source>
</evidence>
<dbReference type="UniPathway" id="UPA00588">
    <property type="reaction ID" value="UER00649"/>
</dbReference>
<dbReference type="PROSITE" id="PS00113">
    <property type="entry name" value="ADENYLATE_KINASE"/>
    <property type="match status" value="1"/>
</dbReference>
<keyword evidence="1 4" id="KW-0808">Transferase</keyword>
<dbReference type="GO" id="GO:0044209">
    <property type="term" value="P:AMP salvage"/>
    <property type="evidence" value="ECO:0007669"/>
    <property type="project" value="UniProtKB-UniRule"/>
</dbReference>
<dbReference type="GO" id="GO:0005524">
    <property type="term" value="F:ATP binding"/>
    <property type="evidence" value="ECO:0007669"/>
    <property type="project" value="UniProtKB-UniRule"/>
</dbReference>
<evidence type="ECO:0000259" key="7">
    <source>
        <dbReference type="Pfam" id="PF05191"/>
    </source>
</evidence>
<feature type="region of interest" description="NMP" evidence="4">
    <location>
        <begin position="30"/>
        <end position="59"/>
    </location>
</feature>
<comment type="subunit">
    <text evidence="4 6">Monomer.</text>
</comment>
<keyword evidence="3 4" id="KW-0418">Kinase</keyword>
<dbReference type="GO" id="GO:0004017">
    <property type="term" value="F:AMP kinase activity"/>
    <property type="evidence" value="ECO:0007669"/>
    <property type="project" value="UniProtKB-UniRule"/>
</dbReference>
<organism evidence="8 9">
    <name type="scientific">Candidatus Korarchaeum cryptofilum</name>
    <dbReference type="NCBI Taxonomy" id="498846"/>
    <lineage>
        <taxon>Archaea</taxon>
        <taxon>Thermoproteota</taxon>
        <taxon>Candidatus Korarchaeia</taxon>
        <taxon>Candidatus Korarchaeales</taxon>
        <taxon>Candidatus Korarchaeaceae</taxon>
        <taxon>Candidatus Korarchaeum</taxon>
    </lineage>
</organism>
<feature type="binding site" evidence="4">
    <location>
        <position position="147"/>
    </location>
    <ligand>
        <name>Zn(2+)</name>
        <dbReference type="ChEBI" id="CHEBI:29105"/>
        <note>structural</note>
    </ligand>
</feature>
<evidence type="ECO:0000313" key="8">
    <source>
        <dbReference type="EMBL" id="RSN68921.1"/>
    </source>
</evidence>
<feature type="domain" description="Adenylate kinase active site lid" evidence="7">
    <location>
        <begin position="124"/>
        <end position="158"/>
    </location>
</feature>
<dbReference type="Pfam" id="PF00406">
    <property type="entry name" value="ADK"/>
    <property type="match status" value="1"/>
</dbReference>
<accession>A0A429G511</accession>
<comment type="caution">
    <text evidence="8">The sequence shown here is derived from an EMBL/GenBank/DDBJ whole genome shotgun (WGS) entry which is preliminary data.</text>
</comment>
<feature type="binding site" evidence="4">
    <location>
        <position position="167"/>
    </location>
    <ligand>
        <name>AMP</name>
        <dbReference type="ChEBI" id="CHEBI:456215"/>
    </ligand>
</feature>
<evidence type="ECO:0000256" key="4">
    <source>
        <dbReference type="HAMAP-Rule" id="MF_00235"/>
    </source>
</evidence>
<dbReference type="InterPro" id="IPR033690">
    <property type="entry name" value="Adenylat_kinase_CS"/>
</dbReference>
<feature type="binding site" evidence="4">
    <location>
        <position position="127"/>
    </location>
    <ligand>
        <name>Zn(2+)</name>
        <dbReference type="ChEBI" id="CHEBI:29105"/>
        <note>structural</note>
    </ligand>
</feature>
<comment type="similarity">
    <text evidence="4 5">Belongs to the adenylate kinase family.</text>
</comment>
<protein>
    <recommendedName>
        <fullName evidence="4 6">Adenylate kinase</fullName>
        <shortName evidence="4">AK</shortName>
        <ecNumber evidence="4 6">2.7.4.3</ecNumber>
    </recommendedName>
    <alternativeName>
        <fullName evidence="4">ATP-AMP transphosphorylase</fullName>
    </alternativeName>
    <alternativeName>
        <fullName evidence="4">ATP:AMP phosphotransferase</fullName>
    </alternativeName>
    <alternativeName>
        <fullName evidence="4">Adenylate monophosphate kinase</fullName>
    </alternativeName>
</protein>
<feature type="binding site" evidence="4">
    <location>
        <position position="130"/>
    </location>
    <ligand>
        <name>Zn(2+)</name>
        <dbReference type="ChEBI" id="CHEBI:29105"/>
        <note>structural</note>
    </ligand>
</feature>
<comment type="function">
    <text evidence="4">Catalyzes the reversible transfer of the terminal phosphate group between ATP and AMP. Plays an important role in cellular energy homeostasis and in adenine nucleotide metabolism.</text>
</comment>
<feature type="binding site" evidence="4">
    <location>
        <begin position="57"/>
        <end position="59"/>
    </location>
    <ligand>
        <name>AMP</name>
        <dbReference type="ChEBI" id="CHEBI:456215"/>
    </ligand>
</feature>
<evidence type="ECO:0000256" key="5">
    <source>
        <dbReference type="RuleBase" id="RU003330"/>
    </source>
</evidence>
<dbReference type="Proteomes" id="UP000278149">
    <property type="component" value="Unassembled WGS sequence"/>
</dbReference>
<feature type="binding site" evidence="4">
    <location>
        <begin position="133"/>
        <end position="134"/>
    </location>
    <ligand>
        <name>ATP</name>
        <dbReference type="ChEBI" id="CHEBI:30616"/>
    </ligand>
</feature>
<keyword evidence="2 4" id="KW-0547">Nucleotide-binding</keyword>
<evidence type="ECO:0000256" key="2">
    <source>
        <dbReference type="ARBA" id="ARBA00022741"/>
    </source>
</evidence>
<dbReference type="Pfam" id="PF05191">
    <property type="entry name" value="ADK_lid"/>
    <property type="match status" value="1"/>
</dbReference>
<evidence type="ECO:0000256" key="6">
    <source>
        <dbReference type="RuleBase" id="RU003331"/>
    </source>
</evidence>
<dbReference type="EMBL" id="RCOR01000023">
    <property type="protein sequence ID" value="RSN68921.1"/>
    <property type="molecule type" value="Genomic_DNA"/>
</dbReference>
<dbReference type="RefSeq" id="WP_125741692.1">
    <property type="nucleotide sequence ID" value="NZ_RCOR01000023.1"/>
</dbReference>
<keyword evidence="4" id="KW-0862">Zinc</keyword>
<dbReference type="SUPFAM" id="SSF52540">
    <property type="entry name" value="P-loop containing nucleoside triphosphate hydrolases"/>
    <property type="match status" value="1"/>
</dbReference>
<dbReference type="InterPro" id="IPR007862">
    <property type="entry name" value="Adenylate_kinase_lid-dom"/>
</dbReference>
<dbReference type="CDD" id="cd01428">
    <property type="entry name" value="ADK"/>
    <property type="match status" value="1"/>
</dbReference>
<keyword evidence="4" id="KW-0479">Metal-binding</keyword>
<keyword evidence="4" id="KW-0545">Nucleotide biosynthesis</keyword>
<gene>
    <name evidence="4" type="primary">adk</name>
    <name evidence="8" type="ORF">D9Q81_04890</name>
</gene>
<comment type="subcellular location">
    <subcellularLocation>
        <location evidence="4 6">Cytoplasm</location>
    </subcellularLocation>
</comment>
<name>A0A429G511_9CREN</name>
<sequence length="214" mass="24452">MRIVLLGKPGAGKGTQGEFLSKELGIPRIVMSDLLKREVESGSELGGLIKGYMSEGKLVPDEVVYMVLERGIGGLRDFILDGFPRNVKQAEWLDSFLSSRNTELNAVLYFDVSDLIVLRRMMGRLVCERCGRTYNIFYDPPEDIRKCSCGGRLYQRVDDCYDKILRRLDVFREETEPLLEYYRKRGKLVSIDASGGIEDVRKEMLSILRSLEHD</sequence>
<dbReference type="PANTHER" id="PTHR23359">
    <property type="entry name" value="NUCLEOTIDE KINASE"/>
    <property type="match status" value="1"/>
</dbReference>
<dbReference type="EC" id="2.7.4.3" evidence="4 6"/>
<evidence type="ECO:0000313" key="9">
    <source>
        <dbReference type="Proteomes" id="UP000278149"/>
    </source>
</evidence>
<comment type="catalytic activity">
    <reaction evidence="4 6">
        <text>AMP + ATP = 2 ADP</text>
        <dbReference type="Rhea" id="RHEA:12973"/>
        <dbReference type="ChEBI" id="CHEBI:30616"/>
        <dbReference type="ChEBI" id="CHEBI:456215"/>
        <dbReference type="ChEBI" id="CHEBI:456216"/>
        <dbReference type="EC" id="2.7.4.3"/>
    </reaction>
</comment>
<keyword evidence="4" id="KW-0963">Cytoplasm</keyword>
<dbReference type="GO" id="GO:0005737">
    <property type="term" value="C:cytoplasm"/>
    <property type="evidence" value="ECO:0007669"/>
    <property type="project" value="UniProtKB-SubCell"/>
</dbReference>
<proteinExistence type="inferred from homology"/>
<comment type="pathway">
    <text evidence="4">Purine metabolism; AMP biosynthesis via salvage pathway; AMP from ADP: step 1/1.</text>
</comment>
<feature type="binding site" evidence="4">
    <location>
        <position position="124"/>
    </location>
    <ligand>
        <name>ATP</name>
        <dbReference type="ChEBI" id="CHEBI:30616"/>
    </ligand>
</feature>
<feature type="binding site" evidence="4">
    <location>
        <position position="156"/>
    </location>
    <ligand>
        <name>AMP</name>
        <dbReference type="ChEBI" id="CHEBI:456215"/>
    </ligand>
</feature>
<dbReference type="InterPro" id="IPR000850">
    <property type="entry name" value="Adenylat/UMP-CMP_kin"/>
</dbReference>
<keyword evidence="4 6" id="KW-0067">ATP-binding</keyword>
<comment type="domain">
    <text evidence="4">Consists of three domains, a large central CORE domain and two small peripheral domains, NMPbind and LID, which undergo movements during catalysis. The LID domain closes over the site of phosphoryl transfer upon ATP binding. Assembling and dissambling the active center during each catalytic cycle provides an effective means to prevent ATP hydrolysis. Some bacteria have evolved a zinc-coordinating structure that stabilizes the LID domain.</text>
</comment>
<dbReference type="InterPro" id="IPR006259">
    <property type="entry name" value="Adenyl_kin_sub"/>
</dbReference>
<dbReference type="PRINTS" id="PR00094">
    <property type="entry name" value="ADENYLTKNASE"/>
</dbReference>
<feature type="binding site" evidence="4">
    <location>
        <position position="195"/>
    </location>
    <ligand>
        <name>ATP</name>
        <dbReference type="ChEBI" id="CHEBI:30616"/>
    </ligand>
</feature>
<dbReference type="NCBIfam" id="TIGR01351">
    <property type="entry name" value="adk"/>
    <property type="match status" value="1"/>
</dbReference>
<evidence type="ECO:0000256" key="1">
    <source>
        <dbReference type="ARBA" id="ARBA00022679"/>
    </source>
</evidence>
<comment type="caution">
    <text evidence="4">Lacks conserved residue(s) required for the propagation of feature annotation.</text>
</comment>